<sequence>MHILHIAGPSQVGKTRLITALIPVLPSALVLKWSHHRLPPDKPGSDTAEWGSLSTGPILFAASDGIIWRGPYDRLAIYRLLAPLTSLLIVEGDKGAPWPKIVISPEWIPSIQVALWISPMPPEDPAIPWIAAELPLSDTQIEALRQQIGDHWSRLCHILE</sequence>
<dbReference type="PANTHER" id="PTHR40072">
    <property type="entry name" value="MOLYBDOPTERIN-GUANINE DINUCLEOTIDE BIOSYNTHESIS ADAPTER PROTEIN-RELATED"/>
    <property type="match status" value="1"/>
</dbReference>
<dbReference type="KEGG" id="sap:Sulac_0344"/>
<dbReference type="PANTHER" id="PTHR40072:SF1">
    <property type="entry name" value="MOLYBDOPTERIN-GUANINE DINUCLEOTIDE BIOSYNTHESIS ADAPTER PROTEIN"/>
    <property type="match status" value="1"/>
</dbReference>
<dbReference type="Proteomes" id="UP000005439">
    <property type="component" value="Chromosome"/>
</dbReference>
<feature type="domain" description="Molybdopterin-guanine dinucleotide biosynthesis protein B (MobB)" evidence="1">
    <location>
        <begin position="3"/>
        <end position="104"/>
    </location>
</feature>
<evidence type="ECO:0000259" key="1">
    <source>
        <dbReference type="Pfam" id="PF03205"/>
    </source>
</evidence>
<reference evidence="3" key="1">
    <citation type="submission" date="2011-12" db="EMBL/GenBank/DDBJ databases">
        <title>The complete genome of chromosome of Sulfobacillus acidophilus DSM 10332.</title>
        <authorList>
            <person name="Lucas S."/>
            <person name="Han J."/>
            <person name="Lapidus A."/>
            <person name="Bruce D."/>
            <person name="Goodwin L."/>
            <person name="Pitluck S."/>
            <person name="Peters L."/>
            <person name="Kyrpides N."/>
            <person name="Mavromatis K."/>
            <person name="Ivanova N."/>
            <person name="Mikhailova N."/>
            <person name="Chertkov O."/>
            <person name="Saunders E."/>
            <person name="Detter J.C."/>
            <person name="Tapia R."/>
            <person name="Han C."/>
            <person name="Land M."/>
            <person name="Hauser L."/>
            <person name="Markowitz V."/>
            <person name="Cheng J.-F."/>
            <person name="Hugenholtz P."/>
            <person name="Woyke T."/>
            <person name="Wu D."/>
            <person name="Pukall R."/>
            <person name="Gehrich-Schroeter G."/>
            <person name="Schneider S."/>
            <person name="Klenk H.-P."/>
            <person name="Eisen J.A."/>
        </authorList>
    </citation>
    <scope>NUCLEOTIDE SEQUENCE [LARGE SCALE GENOMIC DNA]</scope>
    <source>
        <strain evidence="3">ATCC 700253 / DSM 10332 / NAL</strain>
    </source>
</reference>
<organism evidence="2 3">
    <name type="scientific">Sulfobacillus acidophilus (strain ATCC 700253 / DSM 10332 / NAL)</name>
    <dbReference type="NCBI Taxonomy" id="679936"/>
    <lineage>
        <taxon>Bacteria</taxon>
        <taxon>Bacillati</taxon>
        <taxon>Bacillota</taxon>
        <taxon>Clostridia</taxon>
        <taxon>Eubacteriales</taxon>
        <taxon>Clostridiales Family XVII. Incertae Sedis</taxon>
        <taxon>Sulfobacillus</taxon>
    </lineage>
</organism>
<dbReference type="Gene3D" id="3.40.50.300">
    <property type="entry name" value="P-loop containing nucleotide triphosphate hydrolases"/>
    <property type="match status" value="1"/>
</dbReference>
<dbReference type="AlphaFoldDB" id="G8TXL4"/>
<dbReference type="InterPro" id="IPR004435">
    <property type="entry name" value="MobB_dom"/>
</dbReference>
<dbReference type="GO" id="GO:0006777">
    <property type="term" value="P:Mo-molybdopterin cofactor biosynthetic process"/>
    <property type="evidence" value="ECO:0007669"/>
    <property type="project" value="InterPro"/>
</dbReference>
<evidence type="ECO:0000313" key="2">
    <source>
        <dbReference type="EMBL" id="AEW03913.1"/>
    </source>
</evidence>
<protein>
    <submittedName>
        <fullName evidence="2">Molybdopterin guanine dinucleotide biosynthesis accessory protein MobB</fullName>
    </submittedName>
</protein>
<dbReference type="SUPFAM" id="SSF52540">
    <property type="entry name" value="P-loop containing nucleoside triphosphate hydrolases"/>
    <property type="match status" value="1"/>
</dbReference>
<evidence type="ECO:0000313" key="3">
    <source>
        <dbReference type="Proteomes" id="UP000005439"/>
    </source>
</evidence>
<dbReference type="Pfam" id="PF03205">
    <property type="entry name" value="MobB"/>
    <property type="match status" value="1"/>
</dbReference>
<dbReference type="PATRIC" id="fig|679936.5.peg.347"/>
<dbReference type="EMBL" id="CP003179">
    <property type="protein sequence ID" value="AEW03913.1"/>
    <property type="molecule type" value="Genomic_DNA"/>
</dbReference>
<dbReference type="GO" id="GO:0005525">
    <property type="term" value="F:GTP binding"/>
    <property type="evidence" value="ECO:0007669"/>
    <property type="project" value="InterPro"/>
</dbReference>
<keyword evidence="3" id="KW-1185">Reference proteome</keyword>
<dbReference type="HOGENOM" id="CLU_1651254_0_0_9"/>
<gene>
    <name evidence="2" type="ordered locus">Sulac_0344</name>
</gene>
<reference evidence="2 3" key="2">
    <citation type="journal article" date="2012" name="Stand. Genomic Sci.">
        <title>Complete genome sequence of the moderately thermophilic mineral-sulfide-oxidizing firmicute Sulfobacillus acidophilus type strain (NAL(T)).</title>
        <authorList>
            <person name="Anderson I."/>
            <person name="Chertkov O."/>
            <person name="Chen A."/>
            <person name="Saunders E."/>
            <person name="Lapidus A."/>
            <person name="Nolan M."/>
            <person name="Lucas S."/>
            <person name="Hammon N."/>
            <person name="Deshpande S."/>
            <person name="Cheng J.F."/>
            <person name="Han C."/>
            <person name="Tapia R."/>
            <person name="Goodwin L.A."/>
            <person name="Pitluck S."/>
            <person name="Liolios K."/>
            <person name="Pagani I."/>
            <person name="Ivanova N."/>
            <person name="Mikhailova N."/>
            <person name="Pati A."/>
            <person name="Palaniappan K."/>
            <person name="Land M."/>
            <person name="Pan C."/>
            <person name="Rohde M."/>
            <person name="Pukall R."/>
            <person name="Goker M."/>
            <person name="Detter J.C."/>
            <person name="Woyke T."/>
            <person name="Bristow J."/>
            <person name="Eisen J.A."/>
            <person name="Markowitz V."/>
            <person name="Hugenholtz P."/>
            <person name="Kyrpides N.C."/>
            <person name="Klenk H.P."/>
            <person name="Mavromatis K."/>
        </authorList>
    </citation>
    <scope>NUCLEOTIDE SEQUENCE [LARGE SCALE GENOMIC DNA]</scope>
    <source>
        <strain evidence="3">ATCC 700253 / DSM 10332 / NAL</strain>
    </source>
</reference>
<name>G8TXL4_SULAD</name>
<dbReference type="InterPro" id="IPR052539">
    <property type="entry name" value="MGD_biosynthesis_adapter"/>
</dbReference>
<accession>G8TXL4</accession>
<dbReference type="STRING" id="679936.Sulac_0344"/>
<proteinExistence type="predicted"/>
<dbReference type="InterPro" id="IPR027417">
    <property type="entry name" value="P-loop_NTPase"/>
</dbReference>